<name>A0AAE0KZI8_9CHLO</name>
<organism evidence="1 2">
    <name type="scientific">Cymbomonas tetramitiformis</name>
    <dbReference type="NCBI Taxonomy" id="36881"/>
    <lineage>
        <taxon>Eukaryota</taxon>
        <taxon>Viridiplantae</taxon>
        <taxon>Chlorophyta</taxon>
        <taxon>Pyramimonadophyceae</taxon>
        <taxon>Pyramimonadales</taxon>
        <taxon>Pyramimonadaceae</taxon>
        <taxon>Cymbomonas</taxon>
    </lineage>
</organism>
<comment type="caution">
    <text evidence="1">The sequence shown here is derived from an EMBL/GenBank/DDBJ whole genome shotgun (WGS) entry which is preliminary data.</text>
</comment>
<dbReference type="AlphaFoldDB" id="A0AAE0KZI8"/>
<protein>
    <submittedName>
        <fullName evidence="1">Uncharacterized protein</fullName>
    </submittedName>
</protein>
<dbReference type="EMBL" id="LGRX02012973">
    <property type="protein sequence ID" value="KAK3266568.1"/>
    <property type="molecule type" value="Genomic_DNA"/>
</dbReference>
<accession>A0AAE0KZI8</accession>
<evidence type="ECO:0000313" key="2">
    <source>
        <dbReference type="Proteomes" id="UP001190700"/>
    </source>
</evidence>
<gene>
    <name evidence="1" type="ORF">CYMTET_24811</name>
</gene>
<sequence length="188" mass="20913">MRGVRPDLFESGALYFDEAVQRRLRQILGIPLRLNEELVAVSQVPTAREVSSATELLTTVKDGAIFNAKRDLTRRRTSCRFAARTPPVWCHDDAVGFKGDFAHQLDALELAWVQAARLKQVAKKSLLATIQDKVLSRRSWRDAKAAAEGVVRRMAALAKQEDEVRGAHLPKALPPARAPFLAHPVRST</sequence>
<reference evidence="1 2" key="1">
    <citation type="journal article" date="2015" name="Genome Biol. Evol.">
        <title>Comparative Genomics of a Bacterivorous Green Alga Reveals Evolutionary Causalities and Consequences of Phago-Mixotrophic Mode of Nutrition.</title>
        <authorList>
            <person name="Burns J.A."/>
            <person name="Paasch A."/>
            <person name="Narechania A."/>
            <person name="Kim E."/>
        </authorList>
    </citation>
    <scope>NUCLEOTIDE SEQUENCE [LARGE SCALE GENOMIC DNA]</scope>
    <source>
        <strain evidence="1 2">PLY_AMNH</strain>
    </source>
</reference>
<keyword evidence="2" id="KW-1185">Reference proteome</keyword>
<dbReference type="Proteomes" id="UP001190700">
    <property type="component" value="Unassembled WGS sequence"/>
</dbReference>
<evidence type="ECO:0000313" key="1">
    <source>
        <dbReference type="EMBL" id="KAK3266568.1"/>
    </source>
</evidence>
<proteinExistence type="predicted"/>